<gene>
    <name evidence="2" type="ORF">QTN89_06625</name>
</gene>
<name>A0ABT7PFE8_9BACT</name>
<evidence type="ECO:0008006" key="4">
    <source>
        <dbReference type="Google" id="ProtNLM"/>
    </source>
</evidence>
<dbReference type="Proteomes" id="UP001239462">
    <property type="component" value="Unassembled WGS sequence"/>
</dbReference>
<accession>A0ABT7PFE8</accession>
<proteinExistence type="predicted"/>
<dbReference type="EMBL" id="JASZZN010000004">
    <property type="protein sequence ID" value="MDM4015098.1"/>
    <property type="molecule type" value="Genomic_DNA"/>
</dbReference>
<protein>
    <recommendedName>
        <fullName evidence="4">DUF2946 domain-containing protein</fullName>
    </recommendedName>
</protein>
<comment type="caution">
    <text evidence="2">The sequence shown here is derived from an EMBL/GenBank/DDBJ whole genome shotgun (WGS) entry which is preliminary data.</text>
</comment>
<evidence type="ECO:0000313" key="3">
    <source>
        <dbReference type="Proteomes" id="UP001239462"/>
    </source>
</evidence>
<reference evidence="2 3" key="1">
    <citation type="submission" date="2023-06" db="EMBL/GenBank/DDBJ databases">
        <title>Roseiconus lacunae JC819 isolated from Gulf of Mannar region, Tamil Nadu.</title>
        <authorList>
            <person name="Pk S."/>
            <person name="Ch S."/>
            <person name="Ch V.R."/>
        </authorList>
    </citation>
    <scope>NUCLEOTIDE SEQUENCE [LARGE SCALE GENOMIC DNA]</scope>
    <source>
        <strain evidence="2 3">JC819</strain>
    </source>
</reference>
<evidence type="ECO:0000313" key="2">
    <source>
        <dbReference type="EMBL" id="MDM4015098.1"/>
    </source>
</evidence>
<sequence length="176" mass="18862">MIRAEQVDNPEEPLPSDSASDPLAAFQPTPIRTFTDKDVPVFPRVATSLLLAALLIFQSVVPCCAISKVMVVGERTEAVATHAMHVCSCCPNSQSQQEPAPSDNDHSPNDKCPYCGGLLFHSVLDDATPISEGDLLLALIGDASKHTSAQVSVFPQILQRQVLGQPFLNTGTRLLI</sequence>
<evidence type="ECO:0000256" key="1">
    <source>
        <dbReference type="SAM" id="MobiDB-lite"/>
    </source>
</evidence>
<dbReference type="RefSeq" id="WP_149496432.1">
    <property type="nucleotide sequence ID" value="NZ_JASZZN010000004.1"/>
</dbReference>
<organism evidence="2 3">
    <name type="scientific">Roseiconus lacunae</name>
    <dbReference type="NCBI Taxonomy" id="2605694"/>
    <lineage>
        <taxon>Bacteria</taxon>
        <taxon>Pseudomonadati</taxon>
        <taxon>Planctomycetota</taxon>
        <taxon>Planctomycetia</taxon>
        <taxon>Pirellulales</taxon>
        <taxon>Pirellulaceae</taxon>
        <taxon>Roseiconus</taxon>
    </lineage>
</organism>
<keyword evidence="3" id="KW-1185">Reference proteome</keyword>
<feature type="region of interest" description="Disordered" evidence="1">
    <location>
        <begin position="1"/>
        <end position="25"/>
    </location>
</feature>